<evidence type="ECO:0000256" key="1">
    <source>
        <dbReference type="SAM" id="Phobius"/>
    </source>
</evidence>
<feature type="transmembrane region" description="Helical" evidence="1">
    <location>
        <begin position="12"/>
        <end position="42"/>
    </location>
</feature>
<keyword evidence="1" id="KW-0472">Membrane</keyword>
<dbReference type="AlphaFoldDB" id="U1N293"/>
<gene>
    <name evidence="2" type="ORF">J07HQW2_03470</name>
</gene>
<organism evidence="2 3">
    <name type="scientific">Haloquadratum walsbyi J07HQW2</name>
    <dbReference type="NCBI Taxonomy" id="1238425"/>
    <lineage>
        <taxon>Archaea</taxon>
        <taxon>Methanobacteriati</taxon>
        <taxon>Methanobacteriota</taxon>
        <taxon>Stenosarchaea group</taxon>
        <taxon>Halobacteria</taxon>
        <taxon>Halobacteriales</taxon>
        <taxon>Haloferacaceae</taxon>
        <taxon>Haloquadratum</taxon>
    </lineage>
</organism>
<protein>
    <submittedName>
        <fullName evidence="2">Uncharacterized protein</fullName>
    </submittedName>
</protein>
<keyword evidence="1" id="KW-1133">Transmembrane helix</keyword>
<sequence length="76" mass="8179">MRWVLIQLYESLSCVIHNLVCSALQSIPYVIAAAMLAAIVGYLRGGSIGSALVLSFAVGLGVTFGILGFETWKRYV</sequence>
<feature type="transmembrane region" description="Helical" evidence="1">
    <location>
        <begin position="48"/>
        <end position="69"/>
    </location>
</feature>
<dbReference type="HOGENOM" id="CLU_2645831_0_0_2"/>
<keyword evidence="1" id="KW-0812">Transmembrane</keyword>
<proteinExistence type="predicted"/>
<accession>U1N293</accession>
<dbReference type="Proteomes" id="UP000030710">
    <property type="component" value="Unassembled WGS sequence"/>
</dbReference>
<evidence type="ECO:0000313" key="2">
    <source>
        <dbReference type="EMBL" id="ERG96984.1"/>
    </source>
</evidence>
<dbReference type="EMBL" id="KE356561">
    <property type="protein sequence ID" value="ERG96984.1"/>
    <property type="molecule type" value="Genomic_DNA"/>
</dbReference>
<evidence type="ECO:0000313" key="3">
    <source>
        <dbReference type="Proteomes" id="UP000030710"/>
    </source>
</evidence>
<reference evidence="2 3" key="1">
    <citation type="journal article" date="2013" name="PLoS ONE">
        <title>Assembly-driven community genomics of a hypersaline microbial ecosystem.</title>
        <authorList>
            <person name="Podell S."/>
            <person name="Ugalde J.A."/>
            <person name="Narasingarao P."/>
            <person name="Banfield J.F."/>
            <person name="Heidelberg K.B."/>
            <person name="Allen E.E."/>
        </authorList>
    </citation>
    <scope>NUCLEOTIDE SEQUENCE [LARGE SCALE GENOMIC DNA]</scope>
    <source>
        <strain evidence="3">J07HQW2</strain>
    </source>
</reference>
<name>U1N293_9EURY</name>